<feature type="compositionally biased region" description="Basic and acidic residues" evidence="1">
    <location>
        <begin position="1"/>
        <end position="14"/>
    </location>
</feature>
<gene>
    <name evidence="2" type="ORF">GSTENG00002106001</name>
</gene>
<proteinExistence type="predicted"/>
<dbReference type="EMBL" id="CAAE01005158">
    <property type="protein sequence ID" value="CAF88612.1"/>
    <property type="molecule type" value="Genomic_DNA"/>
</dbReference>
<reference evidence="2" key="1">
    <citation type="journal article" date="2004" name="Nature">
        <title>Genome duplication in the teleost fish Tetraodon nigroviridis reveals the early vertebrate proto-karyotype.</title>
        <authorList>
            <person name="Jaillon O."/>
            <person name="Aury J.-M."/>
            <person name="Brunet F."/>
            <person name="Petit J.-L."/>
            <person name="Stange-Thomann N."/>
            <person name="Mauceli E."/>
            <person name="Bouneau L."/>
            <person name="Fischer C."/>
            <person name="Ozouf-Costaz C."/>
            <person name="Bernot A."/>
            <person name="Nicaud S."/>
            <person name="Jaffe D."/>
            <person name="Fisher S."/>
            <person name="Lutfalla G."/>
            <person name="Dossat C."/>
            <person name="Segurens B."/>
            <person name="Dasilva C."/>
            <person name="Salanoubat M."/>
            <person name="Levy M."/>
            <person name="Boudet N."/>
            <person name="Castellano S."/>
            <person name="Anthouard V."/>
            <person name="Jubin C."/>
            <person name="Castelli V."/>
            <person name="Katinka M."/>
            <person name="Vacherie B."/>
            <person name="Biemont C."/>
            <person name="Skalli Z."/>
            <person name="Cattolico L."/>
            <person name="Poulain J."/>
            <person name="De Berardinis V."/>
            <person name="Cruaud C."/>
            <person name="Duprat S."/>
            <person name="Brottier P."/>
            <person name="Coutanceau J.-P."/>
            <person name="Gouzy J."/>
            <person name="Parra G."/>
            <person name="Lardier G."/>
            <person name="Chapple C."/>
            <person name="McKernan K.J."/>
            <person name="McEwan P."/>
            <person name="Bosak S."/>
            <person name="Kellis M."/>
            <person name="Volff J.-N."/>
            <person name="Guigo R."/>
            <person name="Zody M.C."/>
            <person name="Mesirov J."/>
            <person name="Lindblad-Toh K."/>
            <person name="Birren B."/>
            <person name="Nusbaum C."/>
            <person name="Kahn D."/>
            <person name="Robinson-Rechavi M."/>
            <person name="Laudet V."/>
            <person name="Schachter V."/>
            <person name="Quetier F."/>
            <person name="Saurin W."/>
            <person name="Scarpelli C."/>
            <person name="Wincker P."/>
            <person name="Lander E.S."/>
            <person name="Weissenbach J."/>
            <person name="Roest Crollius H."/>
        </authorList>
    </citation>
    <scope>NUCLEOTIDE SEQUENCE [LARGE SCALE GENOMIC DNA]</scope>
</reference>
<feature type="region of interest" description="Disordered" evidence="1">
    <location>
        <begin position="1"/>
        <end position="51"/>
    </location>
</feature>
<dbReference type="AlphaFoldDB" id="Q4TES0"/>
<name>Q4TES0_TETNG</name>
<evidence type="ECO:0000256" key="1">
    <source>
        <dbReference type="SAM" id="MobiDB-lite"/>
    </source>
</evidence>
<protein>
    <submittedName>
        <fullName evidence="2">Chromosome undetermined SCAF5158, whole genome shotgun sequence</fullName>
    </submittedName>
</protein>
<reference evidence="2" key="2">
    <citation type="submission" date="2004-02" db="EMBL/GenBank/DDBJ databases">
        <authorList>
            <consortium name="Genoscope"/>
            <consortium name="Whitehead Institute Centre for Genome Research"/>
        </authorList>
    </citation>
    <scope>NUCLEOTIDE SEQUENCE</scope>
</reference>
<organism evidence="2">
    <name type="scientific">Tetraodon nigroviridis</name>
    <name type="common">Spotted green pufferfish</name>
    <name type="synonym">Chelonodon nigroviridis</name>
    <dbReference type="NCBI Taxonomy" id="99883"/>
    <lineage>
        <taxon>Eukaryota</taxon>
        <taxon>Metazoa</taxon>
        <taxon>Chordata</taxon>
        <taxon>Craniata</taxon>
        <taxon>Vertebrata</taxon>
        <taxon>Euteleostomi</taxon>
        <taxon>Actinopterygii</taxon>
        <taxon>Neopterygii</taxon>
        <taxon>Teleostei</taxon>
        <taxon>Neoteleostei</taxon>
        <taxon>Acanthomorphata</taxon>
        <taxon>Eupercaria</taxon>
        <taxon>Tetraodontiformes</taxon>
        <taxon>Tetradontoidea</taxon>
        <taxon>Tetraodontidae</taxon>
        <taxon>Tetraodon</taxon>
    </lineage>
</organism>
<dbReference type="KEGG" id="tng:GSTEN00002106G001"/>
<feature type="non-terminal residue" evidence="2">
    <location>
        <position position="1"/>
    </location>
</feature>
<accession>Q4TES0</accession>
<sequence length="109" mass="11459">ALRGRHQEVHKEDVGGDSPAAVVLGGRAQPDLPQRKQTFGTASPALSDPGGGWAQTSVVNTRVCVCVLPSLRRRQVLGLHGQLAQAGGACPEQQAVQVRGHALELPQQK</sequence>
<evidence type="ECO:0000313" key="2">
    <source>
        <dbReference type="EMBL" id="CAF88612.1"/>
    </source>
</evidence>